<dbReference type="OrthoDB" id="9783091at2"/>
<protein>
    <submittedName>
        <fullName evidence="1">Uncharacterized protein</fullName>
    </submittedName>
</protein>
<gene>
    <name evidence="1" type="ORF">J421_0480</name>
</gene>
<dbReference type="EMBL" id="CP007128">
    <property type="protein sequence ID" value="AHG88017.1"/>
    <property type="molecule type" value="Genomic_DNA"/>
</dbReference>
<keyword evidence="2" id="KW-1185">Reference proteome</keyword>
<dbReference type="STRING" id="861299.J421_0480"/>
<organism evidence="1 2">
    <name type="scientific">Gemmatirosa kalamazoonensis</name>
    <dbReference type="NCBI Taxonomy" id="861299"/>
    <lineage>
        <taxon>Bacteria</taxon>
        <taxon>Pseudomonadati</taxon>
        <taxon>Gemmatimonadota</taxon>
        <taxon>Gemmatimonadia</taxon>
        <taxon>Gemmatimonadales</taxon>
        <taxon>Gemmatimonadaceae</taxon>
        <taxon>Gemmatirosa</taxon>
    </lineage>
</organism>
<proteinExistence type="predicted"/>
<dbReference type="RefSeq" id="WP_025409564.1">
    <property type="nucleotide sequence ID" value="NZ_CP007128.1"/>
</dbReference>
<dbReference type="AlphaFoldDB" id="W0RC41"/>
<accession>W0RC41</accession>
<evidence type="ECO:0000313" key="2">
    <source>
        <dbReference type="Proteomes" id="UP000019151"/>
    </source>
</evidence>
<dbReference type="Proteomes" id="UP000019151">
    <property type="component" value="Chromosome"/>
</dbReference>
<reference evidence="1 2" key="1">
    <citation type="journal article" date="2014" name="Genome Announc.">
        <title>Genome Sequence and Methylome of Soil Bacterium Gemmatirosa kalamazoonensis KBS708T, a Member of the Rarely Cultivated Gemmatimonadetes Phylum.</title>
        <authorList>
            <person name="Debruyn J.M."/>
            <person name="Radosevich M."/>
            <person name="Wommack K.E."/>
            <person name="Polson S.W."/>
            <person name="Hauser L.J."/>
            <person name="Fawaz M.N."/>
            <person name="Korlach J."/>
            <person name="Tsai Y.C."/>
        </authorList>
    </citation>
    <scope>NUCLEOTIDE SEQUENCE [LARGE SCALE GENOMIC DNA]</scope>
    <source>
        <strain evidence="1 2">KBS708</strain>
    </source>
</reference>
<dbReference type="KEGG" id="gba:J421_0480"/>
<name>W0RC41_9BACT</name>
<dbReference type="InParanoid" id="W0RC41"/>
<dbReference type="HOGENOM" id="CLU_595494_0_0_0"/>
<sequence>MTVPPTPPQAAPAPGSLGTALRVDRRRPIDFELLSTTLRILETSSSWGETVNAIARLARAAERGWKPDSHTSDATIVRSFAAMLVRTGPLLRDALVCAAYAGGVRGGDSARVRARHERLLYGLHALSDVYNLRDLKTEDATRVVAEARRVLEGLAPLALPPTAHAAPPALVATRSARPWLDRLQQEIDAAFQASERRLMARSQELVERAWDSARGRIARAWLPGDTSETESRALEMFAYVLGLGPSGMIARDPSTMTVDQWTRVLHGAIDDAPPWKPTFAPYWMAPIAMCALGVLAAHQDTLLRLLAQRPGEQRPTALAEQARQRIRQWSWLQAGSPTEFRVLVVDERTPLPAWPLPARVGVLPLTLDQLESGLQEMVRNSEHHPGEATPYVVTASLREFAADRLDRLQQSFEHTVGRQLQPVLWHREPTAVVSLPTKALTGEFATWDDLAAAADAAVR</sequence>
<evidence type="ECO:0000313" key="1">
    <source>
        <dbReference type="EMBL" id="AHG88017.1"/>
    </source>
</evidence>